<evidence type="ECO:0000256" key="1">
    <source>
        <dbReference type="SAM" id="Phobius"/>
    </source>
</evidence>
<dbReference type="PANTHER" id="PTHR37019:SF2">
    <property type="entry name" value="EXPERA DOMAIN-CONTAINING PROTEIN"/>
    <property type="match status" value="1"/>
</dbReference>
<gene>
    <name evidence="3" type="ORF">QBC46DRAFT_270207</name>
</gene>
<keyword evidence="1" id="KW-0812">Transmembrane</keyword>
<dbReference type="InterPro" id="IPR056121">
    <property type="entry name" value="DUF7704"/>
</dbReference>
<keyword evidence="1" id="KW-0472">Membrane</keyword>
<feature type="non-terminal residue" evidence="3">
    <location>
        <position position="1"/>
    </location>
</feature>
<evidence type="ECO:0000313" key="4">
    <source>
        <dbReference type="Proteomes" id="UP001303473"/>
    </source>
</evidence>
<dbReference type="Proteomes" id="UP001303473">
    <property type="component" value="Unassembled WGS sequence"/>
</dbReference>
<protein>
    <recommendedName>
        <fullName evidence="2">DUF7704 domain-containing protein</fullName>
    </recommendedName>
</protein>
<keyword evidence="1" id="KW-1133">Transmembrane helix</keyword>
<dbReference type="AlphaFoldDB" id="A0AAN6N2E0"/>
<accession>A0AAN6N2E0</accession>
<dbReference type="Pfam" id="PF24803">
    <property type="entry name" value="DUF7704"/>
    <property type="match status" value="1"/>
</dbReference>
<feature type="transmembrane region" description="Helical" evidence="1">
    <location>
        <begin position="64"/>
        <end position="81"/>
    </location>
</feature>
<keyword evidence="4" id="KW-1185">Reference proteome</keyword>
<proteinExistence type="predicted"/>
<feature type="transmembrane region" description="Helical" evidence="1">
    <location>
        <begin position="31"/>
        <end position="52"/>
    </location>
</feature>
<name>A0AAN6N2E0_9PEZI</name>
<evidence type="ECO:0000259" key="2">
    <source>
        <dbReference type="Pfam" id="PF24803"/>
    </source>
</evidence>
<sequence length="137" mass="14940">PFTYYADQAPRHSLSTPYSPYSVGEDFPPQALSLSLQMSNVLLLLGFMAAICCWTTREAAVTRCYLLAVALADYGHIYAVYASLGPERFWDISAWNALIWGNVGVSAFLNVNRLLAAGGVFGSVRDVATIVKGKRSK</sequence>
<organism evidence="3 4">
    <name type="scientific">Diplogelasinospora grovesii</name>
    <dbReference type="NCBI Taxonomy" id="303347"/>
    <lineage>
        <taxon>Eukaryota</taxon>
        <taxon>Fungi</taxon>
        <taxon>Dikarya</taxon>
        <taxon>Ascomycota</taxon>
        <taxon>Pezizomycotina</taxon>
        <taxon>Sordariomycetes</taxon>
        <taxon>Sordariomycetidae</taxon>
        <taxon>Sordariales</taxon>
        <taxon>Diplogelasinosporaceae</taxon>
        <taxon>Diplogelasinospora</taxon>
    </lineage>
</organism>
<comment type="caution">
    <text evidence="3">The sequence shown here is derived from an EMBL/GenBank/DDBJ whole genome shotgun (WGS) entry which is preliminary data.</text>
</comment>
<reference evidence="4" key="1">
    <citation type="journal article" date="2023" name="Mol. Phylogenet. Evol.">
        <title>Genome-scale phylogeny and comparative genomics of the fungal order Sordariales.</title>
        <authorList>
            <person name="Hensen N."/>
            <person name="Bonometti L."/>
            <person name="Westerberg I."/>
            <person name="Brannstrom I.O."/>
            <person name="Guillou S."/>
            <person name="Cros-Aarteil S."/>
            <person name="Calhoun S."/>
            <person name="Haridas S."/>
            <person name="Kuo A."/>
            <person name="Mondo S."/>
            <person name="Pangilinan J."/>
            <person name="Riley R."/>
            <person name="LaButti K."/>
            <person name="Andreopoulos B."/>
            <person name="Lipzen A."/>
            <person name="Chen C."/>
            <person name="Yan M."/>
            <person name="Daum C."/>
            <person name="Ng V."/>
            <person name="Clum A."/>
            <person name="Steindorff A."/>
            <person name="Ohm R.A."/>
            <person name="Martin F."/>
            <person name="Silar P."/>
            <person name="Natvig D.O."/>
            <person name="Lalanne C."/>
            <person name="Gautier V."/>
            <person name="Ament-Velasquez S.L."/>
            <person name="Kruys A."/>
            <person name="Hutchinson M.I."/>
            <person name="Powell A.J."/>
            <person name="Barry K."/>
            <person name="Miller A.N."/>
            <person name="Grigoriev I.V."/>
            <person name="Debuchy R."/>
            <person name="Gladieux P."/>
            <person name="Hiltunen Thoren M."/>
            <person name="Johannesson H."/>
        </authorList>
    </citation>
    <scope>NUCLEOTIDE SEQUENCE [LARGE SCALE GENOMIC DNA]</scope>
    <source>
        <strain evidence="4">CBS 340.73</strain>
    </source>
</reference>
<feature type="domain" description="DUF7704" evidence="2">
    <location>
        <begin position="1"/>
        <end position="122"/>
    </location>
</feature>
<evidence type="ECO:0000313" key="3">
    <source>
        <dbReference type="EMBL" id="KAK3936177.1"/>
    </source>
</evidence>
<dbReference type="EMBL" id="MU853892">
    <property type="protein sequence ID" value="KAK3936177.1"/>
    <property type="molecule type" value="Genomic_DNA"/>
</dbReference>
<feature type="transmembrane region" description="Helical" evidence="1">
    <location>
        <begin position="93"/>
        <end position="111"/>
    </location>
</feature>
<dbReference type="PANTHER" id="PTHR37019">
    <property type="entry name" value="CHROMOSOME 1, WHOLE GENOME SHOTGUN SEQUENCE"/>
    <property type="match status" value="1"/>
</dbReference>